<gene>
    <name evidence="4" type="ORF">C6P64_17650</name>
</gene>
<dbReference type="Pfam" id="PF13280">
    <property type="entry name" value="WYL"/>
    <property type="match status" value="1"/>
</dbReference>
<dbReference type="RefSeq" id="WP_105749836.1">
    <property type="nucleotide sequence ID" value="NZ_PVLQ01000148.1"/>
</dbReference>
<name>A0A2S9K055_9BURK</name>
<feature type="domain" description="HTH deoR-type" evidence="3">
    <location>
        <begin position="3"/>
        <end position="62"/>
    </location>
</feature>
<comment type="caution">
    <text evidence="4">The sequence shown here is derived from an EMBL/GenBank/DDBJ whole genome shotgun (WGS) entry which is preliminary data.</text>
</comment>
<evidence type="ECO:0000313" key="4">
    <source>
        <dbReference type="EMBL" id="PRD63830.1"/>
    </source>
</evidence>
<evidence type="ECO:0000313" key="5">
    <source>
        <dbReference type="Proteomes" id="UP000238589"/>
    </source>
</evidence>
<dbReference type="PROSITE" id="PS52050">
    <property type="entry name" value="WYL"/>
    <property type="match status" value="1"/>
</dbReference>
<dbReference type="InterPro" id="IPR036390">
    <property type="entry name" value="WH_DNA-bd_sf"/>
</dbReference>
<dbReference type="InterPro" id="IPR051534">
    <property type="entry name" value="CBASS_pafABC_assoc_protein"/>
</dbReference>
<reference evidence="4 5" key="1">
    <citation type="submission" date="2018-03" db="EMBL/GenBank/DDBJ databases">
        <title>Comparative genomics illustrates the genes involved in a hyperalkaliphilic mechanisms of Serpentinomonas isolated from highly-alkaline calcium-rich serpentinized springs.</title>
        <authorList>
            <person name="Suzuki S."/>
            <person name="Ishii S."/>
            <person name="Walworth N."/>
            <person name="Bird L."/>
            <person name="Kuenen J.G."/>
            <person name="Nealson K.H."/>
        </authorList>
    </citation>
    <scope>NUCLEOTIDE SEQUENCE [LARGE SCALE GENOMIC DNA]</scope>
    <source>
        <strain evidence="4 5">P1</strain>
    </source>
</reference>
<evidence type="ECO:0000256" key="1">
    <source>
        <dbReference type="ARBA" id="ARBA00023015"/>
    </source>
</evidence>
<dbReference type="EMBL" id="PVLQ01000148">
    <property type="protein sequence ID" value="PRD63830.1"/>
    <property type="molecule type" value="Genomic_DNA"/>
</dbReference>
<dbReference type="PANTHER" id="PTHR34580">
    <property type="match status" value="1"/>
</dbReference>
<accession>A0A2S9K055</accession>
<dbReference type="AlphaFoldDB" id="A0A2S9K055"/>
<keyword evidence="5" id="KW-1185">Reference proteome</keyword>
<dbReference type="PANTHER" id="PTHR34580:SF3">
    <property type="entry name" value="PROTEIN PAFB"/>
    <property type="match status" value="1"/>
</dbReference>
<dbReference type="InterPro" id="IPR057727">
    <property type="entry name" value="WCX_dom"/>
</dbReference>
<sequence length="325" mass="37626">MSQLERLYRIEQMLLNAPVVSFKRLQETLEVSRATLKRDLAYLRDRLHAPIEYDRFAGGYKMAAPHRDQRYQLPGLWFSPQEICALLTMHHLLRELDSGGLLAPHVQPLLERIQSLIGSGHADAKQVTARVKLINASQHRQTDPAAFEVVGNALMMRKRLRFSYEGRHRNDVTQREVSPQRLSYYRENWYLDAWCHDKQALRKFALDAMREPVMSEEAAYELPLDEVNRKLAEGYGVYFGGKTQTARLRFNAAAARWIRHERWHPQQVSRELEDGALELSLPYSQPTELVMDILRHGDSVEVLAPPALRQAVIERIEAMQDLYAT</sequence>
<keyword evidence="1" id="KW-0805">Transcription regulation</keyword>
<dbReference type="PROSITE" id="PS51000">
    <property type="entry name" value="HTH_DEOR_2"/>
    <property type="match status" value="1"/>
</dbReference>
<dbReference type="InterPro" id="IPR013196">
    <property type="entry name" value="HTH_11"/>
</dbReference>
<dbReference type="Proteomes" id="UP000238589">
    <property type="component" value="Unassembled WGS sequence"/>
</dbReference>
<dbReference type="Pfam" id="PF08279">
    <property type="entry name" value="HTH_11"/>
    <property type="match status" value="1"/>
</dbReference>
<dbReference type="InterPro" id="IPR001034">
    <property type="entry name" value="DeoR_HTH"/>
</dbReference>
<dbReference type="OrthoDB" id="8555652at2"/>
<keyword evidence="2" id="KW-0804">Transcription</keyword>
<evidence type="ECO:0000256" key="2">
    <source>
        <dbReference type="ARBA" id="ARBA00023163"/>
    </source>
</evidence>
<dbReference type="GO" id="GO:0003700">
    <property type="term" value="F:DNA-binding transcription factor activity"/>
    <property type="evidence" value="ECO:0007669"/>
    <property type="project" value="InterPro"/>
</dbReference>
<dbReference type="SUPFAM" id="SSF46785">
    <property type="entry name" value="Winged helix' DNA-binding domain"/>
    <property type="match status" value="1"/>
</dbReference>
<dbReference type="Pfam" id="PF25583">
    <property type="entry name" value="WCX"/>
    <property type="match status" value="1"/>
</dbReference>
<dbReference type="Gene3D" id="1.10.10.10">
    <property type="entry name" value="Winged helix-like DNA-binding domain superfamily/Winged helix DNA-binding domain"/>
    <property type="match status" value="1"/>
</dbReference>
<proteinExistence type="predicted"/>
<evidence type="ECO:0000259" key="3">
    <source>
        <dbReference type="PROSITE" id="PS51000"/>
    </source>
</evidence>
<protein>
    <submittedName>
        <fullName evidence="4">Transcriptional regulator</fullName>
    </submittedName>
</protein>
<dbReference type="InterPro" id="IPR026881">
    <property type="entry name" value="WYL_dom"/>
</dbReference>
<organism evidence="4 5">
    <name type="scientific">Malikia granosa</name>
    <dbReference type="NCBI Taxonomy" id="263067"/>
    <lineage>
        <taxon>Bacteria</taxon>
        <taxon>Pseudomonadati</taxon>
        <taxon>Pseudomonadota</taxon>
        <taxon>Betaproteobacteria</taxon>
        <taxon>Burkholderiales</taxon>
        <taxon>Comamonadaceae</taxon>
        <taxon>Malikia</taxon>
    </lineage>
</organism>
<dbReference type="InterPro" id="IPR036388">
    <property type="entry name" value="WH-like_DNA-bd_sf"/>
</dbReference>